<gene>
    <name evidence="6" type="ORF">GCM10022278_04040</name>
</gene>
<feature type="domain" description="CusB-like beta-barrel" evidence="4">
    <location>
        <begin position="200"/>
        <end position="271"/>
    </location>
</feature>
<evidence type="ECO:0000313" key="7">
    <source>
        <dbReference type="Proteomes" id="UP001501337"/>
    </source>
</evidence>
<accession>A0ABP7NLL4</accession>
<keyword evidence="2" id="KW-0175">Coiled coil</keyword>
<evidence type="ECO:0000259" key="3">
    <source>
        <dbReference type="Pfam" id="PF25917"/>
    </source>
</evidence>
<dbReference type="InterPro" id="IPR058637">
    <property type="entry name" value="YknX-like_C"/>
</dbReference>
<feature type="coiled-coil region" evidence="2">
    <location>
        <begin position="100"/>
        <end position="151"/>
    </location>
</feature>
<dbReference type="InterPro" id="IPR058625">
    <property type="entry name" value="MdtA-like_BSH"/>
</dbReference>
<dbReference type="Gene3D" id="2.40.50.100">
    <property type="match status" value="1"/>
</dbReference>
<dbReference type="NCBIfam" id="TIGR01730">
    <property type="entry name" value="RND_mfp"/>
    <property type="match status" value="1"/>
</dbReference>
<dbReference type="Gene3D" id="1.10.287.470">
    <property type="entry name" value="Helix hairpin bin"/>
    <property type="match status" value="1"/>
</dbReference>
<evidence type="ECO:0000256" key="1">
    <source>
        <dbReference type="ARBA" id="ARBA00009477"/>
    </source>
</evidence>
<dbReference type="InterPro" id="IPR006143">
    <property type="entry name" value="RND_pump_MFP"/>
</dbReference>
<feature type="domain" description="YknX-like C-terminal permuted SH3-like" evidence="5">
    <location>
        <begin position="279"/>
        <end position="345"/>
    </location>
</feature>
<evidence type="ECO:0000259" key="5">
    <source>
        <dbReference type="Pfam" id="PF25989"/>
    </source>
</evidence>
<dbReference type="PANTHER" id="PTHR30469:SF11">
    <property type="entry name" value="BLL4320 PROTEIN"/>
    <property type="match status" value="1"/>
</dbReference>
<dbReference type="Gene3D" id="2.40.30.170">
    <property type="match status" value="1"/>
</dbReference>
<dbReference type="InterPro" id="IPR058792">
    <property type="entry name" value="Beta-barrel_RND_2"/>
</dbReference>
<dbReference type="PANTHER" id="PTHR30469">
    <property type="entry name" value="MULTIDRUG RESISTANCE PROTEIN MDTA"/>
    <property type="match status" value="1"/>
</dbReference>
<keyword evidence="7" id="KW-1185">Reference proteome</keyword>
<dbReference type="Pfam" id="PF25989">
    <property type="entry name" value="YknX_C"/>
    <property type="match status" value="1"/>
</dbReference>
<dbReference type="Pfam" id="PF25954">
    <property type="entry name" value="Beta-barrel_RND_2"/>
    <property type="match status" value="1"/>
</dbReference>
<dbReference type="Pfam" id="PF25917">
    <property type="entry name" value="BSH_RND"/>
    <property type="match status" value="1"/>
</dbReference>
<evidence type="ECO:0000259" key="4">
    <source>
        <dbReference type="Pfam" id="PF25954"/>
    </source>
</evidence>
<comment type="caution">
    <text evidence="6">The sequence shown here is derived from an EMBL/GenBank/DDBJ whole genome shotgun (WGS) entry which is preliminary data.</text>
</comment>
<dbReference type="EMBL" id="BAABBO010000001">
    <property type="protein sequence ID" value="GAA3948069.1"/>
    <property type="molecule type" value="Genomic_DNA"/>
</dbReference>
<protein>
    <submittedName>
        <fullName evidence="6">Efflux RND transporter periplasmic adaptor subunit</fullName>
    </submittedName>
</protein>
<dbReference type="SUPFAM" id="SSF111369">
    <property type="entry name" value="HlyD-like secretion proteins"/>
    <property type="match status" value="1"/>
</dbReference>
<organism evidence="6 7">
    <name type="scientific">Allohahella marinimesophila</name>
    <dbReference type="NCBI Taxonomy" id="1054972"/>
    <lineage>
        <taxon>Bacteria</taxon>
        <taxon>Pseudomonadati</taxon>
        <taxon>Pseudomonadota</taxon>
        <taxon>Gammaproteobacteria</taxon>
        <taxon>Oceanospirillales</taxon>
        <taxon>Hahellaceae</taxon>
        <taxon>Allohahella</taxon>
    </lineage>
</organism>
<dbReference type="RefSeq" id="WP_344802757.1">
    <property type="nucleotide sequence ID" value="NZ_BAABBO010000001.1"/>
</dbReference>
<reference evidence="7" key="1">
    <citation type="journal article" date="2019" name="Int. J. Syst. Evol. Microbiol.">
        <title>The Global Catalogue of Microorganisms (GCM) 10K type strain sequencing project: providing services to taxonomists for standard genome sequencing and annotation.</title>
        <authorList>
            <consortium name="The Broad Institute Genomics Platform"/>
            <consortium name="The Broad Institute Genome Sequencing Center for Infectious Disease"/>
            <person name="Wu L."/>
            <person name="Ma J."/>
        </authorList>
    </citation>
    <scope>NUCLEOTIDE SEQUENCE [LARGE SCALE GENOMIC DNA]</scope>
    <source>
        <strain evidence="7">JCM 17555</strain>
    </source>
</reference>
<feature type="domain" description="Multidrug resistance protein MdtA-like barrel-sandwich hybrid" evidence="3">
    <location>
        <begin position="67"/>
        <end position="189"/>
    </location>
</feature>
<dbReference type="Proteomes" id="UP001501337">
    <property type="component" value="Unassembled WGS sequence"/>
</dbReference>
<name>A0ABP7NLL4_9GAMM</name>
<proteinExistence type="inferred from homology"/>
<dbReference type="Gene3D" id="2.40.420.20">
    <property type="match status" value="1"/>
</dbReference>
<comment type="similarity">
    <text evidence="1">Belongs to the membrane fusion protein (MFP) (TC 8.A.1) family.</text>
</comment>
<evidence type="ECO:0000313" key="6">
    <source>
        <dbReference type="EMBL" id="GAA3948069.1"/>
    </source>
</evidence>
<sequence>MAKQWVIALFITLLAGAAVFVFQTFYKAEEAAVTREKQARVVNVVTPVSASVSDRVTAVGTLRSRQQIELTSEVSGRIVELNFEPGQLVEKGQLLVRLSDRQASADLQVAEANLRDARRQYERARSLRSNNSISQAQLDLLRTQLEVAEAQQVAASTRLADHRIEAPFAGTVGLRDLSVGAYLNVGDTVATLDATGPMELNFSVPERYLGAVDQGQALSATTAAFPDDTFRGKLAELGSRLDELSRTLPVKALIENPNGRLKPGLFMSVDLILRRRDSLVIPEQAVLVQGSHAYVFVVNEDTASRKKVVLGSREPGQVEVSSGLSASDQVVVTGQDRLSSGDLVSIQIDEEALVVDKNAVPAGGQGAEAASGSAL</sequence>
<evidence type="ECO:0000256" key="2">
    <source>
        <dbReference type="SAM" id="Coils"/>
    </source>
</evidence>